<dbReference type="Gene3D" id="3.90.550.10">
    <property type="entry name" value="Spore Coat Polysaccharide Biosynthesis Protein SpsA, Chain A"/>
    <property type="match status" value="1"/>
</dbReference>
<evidence type="ECO:0000313" key="3">
    <source>
        <dbReference type="EMBL" id="GGF94516.1"/>
    </source>
</evidence>
<protein>
    <recommendedName>
        <fullName evidence="2">Galactosyltransferase C-terminal domain-containing protein</fullName>
    </recommendedName>
</protein>
<name>A0A917CQK0_9GAMM</name>
<evidence type="ECO:0000256" key="1">
    <source>
        <dbReference type="ARBA" id="ARBA00022679"/>
    </source>
</evidence>
<organism evidence="3 4">
    <name type="scientific">Arenimonas maotaiensis</name>
    <dbReference type="NCBI Taxonomy" id="1446479"/>
    <lineage>
        <taxon>Bacteria</taxon>
        <taxon>Pseudomonadati</taxon>
        <taxon>Pseudomonadota</taxon>
        <taxon>Gammaproteobacteria</taxon>
        <taxon>Lysobacterales</taxon>
        <taxon>Lysobacteraceae</taxon>
        <taxon>Arenimonas</taxon>
    </lineage>
</organism>
<gene>
    <name evidence="3" type="ORF">GCM10010960_15270</name>
</gene>
<evidence type="ECO:0000313" key="4">
    <source>
        <dbReference type="Proteomes" id="UP000632858"/>
    </source>
</evidence>
<keyword evidence="1" id="KW-0808">Transferase</keyword>
<proteinExistence type="predicted"/>
<dbReference type="AlphaFoldDB" id="A0A917CQK0"/>
<reference evidence="3" key="2">
    <citation type="submission" date="2020-09" db="EMBL/GenBank/DDBJ databases">
        <authorList>
            <person name="Sun Q."/>
            <person name="Zhou Y."/>
        </authorList>
    </citation>
    <scope>NUCLEOTIDE SEQUENCE</scope>
    <source>
        <strain evidence="3">CGMCC 1.12726</strain>
    </source>
</reference>
<dbReference type="GO" id="GO:0016740">
    <property type="term" value="F:transferase activity"/>
    <property type="evidence" value="ECO:0007669"/>
    <property type="project" value="UniProtKB-KW"/>
</dbReference>
<dbReference type="EMBL" id="BMFO01000003">
    <property type="protein sequence ID" value="GGF94516.1"/>
    <property type="molecule type" value="Genomic_DNA"/>
</dbReference>
<reference evidence="3" key="1">
    <citation type="journal article" date="2014" name="Int. J. Syst. Evol. Microbiol.">
        <title>Complete genome sequence of Corynebacterium casei LMG S-19264T (=DSM 44701T), isolated from a smear-ripened cheese.</title>
        <authorList>
            <consortium name="US DOE Joint Genome Institute (JGI-PGF)"/>
            <person name="Walter F."/>
            <person name="Albersmeier A."/>
            <person name="Kalinowski J."/>
            <person name="Ruckert C."/>
        </authorList>
    </citation>
    <scope>NUCLEOTIDE SEQUENCE</scope>
    <source>
        <strain evidence="3">CGMCC 1.12726</strain>
    </source>
</reference>
<dbReference type="SUPFAM" id="SSF53448">
    <property type="entry name" value="Nucleotide-diphospho-sugar transferases"/>
    <property type="match status" value="1"/>
</dbReference>
<evidence type="ECO:0000259" key="2">
    <source>
        <dbReference type="Pfam" id="PF02709"/>
    </source>
</evidence>
<dbReference type="InterPro" id="IPR029044">
    <property type="entry name" value="Nucleotide-diphossugar_trans"/>
</dbReference>
<accession>A0A917CQK0</accession>
<dbReference type="InterPro" id="IPR027791">
    <property type="entry name" value="Galactosyl_T_C"/>
</dbReference>
<feature type="domain" description="Galactosyltransferase C-terminal" evidence="2">
    <location>
        <begin position="25"/>
        <end position="72"/>
    </location>
</feature>
<comment type="caution">
    <text evidence="3">The sequence shown here is derived from an EMBL/GenBank/DDBJ whole genome shotgun (WGS) entry which is preliminary data.</text>
</comment>
<dbReference type="Pfam" id="PF02709">
    <property type="entry name" value="Glyco_transf_7C"/>
    <property type="match status" value="1"/>
</dbReference>
<keyword evidence="4" id="KW-1185">Reference proteome</keyword>
<sequence length="182" mass="21007">MRGNVRERRFYRQAPVDGKRDPEAYGTVVYPRRAFNAIEGYDELFTGWGGEDDDLYERLLLAGLSMQHYPAEMVDPISHGDGERLAFHALKHKDLQHIINMFYRTAKLQVMAFRGIRTELPLPARRELQRMVGLAVMQWSGDAGKPFPSIRLSLKDAWWLPPPYRLSTRAELTLTMDLAQES</sequence>
<dbReference type="Proteomes" id="UP000632858">
    <property type="component" value="Unassembled WGS sequence"/>
</dbReference>
<dbReference type="RefSeq" id="WP_188449577.1">
    <property type="nucleotide sequence ID" value="NZ_BMFO01000003.1"/>
</dbReference>